<protein>
    <submittedName>
        <fullName evidence="3">Putative NBD/HSP70 family sugar kinase</fullName>
    </submittedName>
</protein>
<dbReference type="InterPro" id="IPR036390">
    <property type="entry name" value="WH_DNA-bd_sf"/>
</dbReference>
<dbReference type="InterPro" id="IPR000600">
    <property type="entry name" value="ROK"/>
</dbReference>
<dbReference type="AlphaFoldDB" id="A0A7W7RX96"/>
<evidence type="ECO:0000313" key="3">
    <source>
        <dbReference type="EMBL" id="MBB4939963.1"/>
    </source>
</evidence>
<dbReference type="PANTHER" id="PTHR18964">
    <property type="entry name" value="ROK (REPRESSOR, ORF, KINASE) FAMILY"/>
    <property type="match status" value="1"/>
</dbReference>
<gene>
    <name evidence="3" type="ORF">FHR32_004268</name>
</gene>
<sequence length="395" mass="41069">MAKPTDALQRLRRVHEDAVLDALRSSGALSRTELINRTGLSRTTLFAIISEMVERGAVVEIEAPVSGARGRGRPATLVALSPEAGQLIGLDLARHRVHLAVANVSHQIIATGMEDVPEGAGVTEQAEAAVRLIRRVIEERGVRLGALEAIGLGLVGVMDDPVLPAGIVPARYTPVTELLEREFGVRVAVDNNARLAALAENTWGAARSVDDMVYVRWSVGVGGGFIVGGRLVRGAHGAAGEIGHVSLDPAGPPCHCGSRGCLERRIGGRALLESCAARGILLAGLDALVAAAQDRVPEVCELISAAAADLGRILADTVVQLDPERVVVGGEFASLGSLVLGPIRAAIARLSLPNSPRAIEVIPADLGANASAMGAIALLLHEEPAIPAHLRPARD</sequence>
<dbReference type="SUPFAM" id="SSF46785">
    <property type="entry name" value="Winged helix' DNA-binding domain"/>
    <property type="match status" value="1"/>
</dbReference>
<keyword evidence="3" id="KW-0418">Kinase</keyword>
<evidence type="ECO:0000313" key="4">
    <source>
        <dbReference type="Proteomes" id="UP000534286"/>
    </source>
</evidence>
<dbReference type="Pfam" id="PF09339">
    <property type="entry name" value="HTH_IclR"/>
    <property type="match status" value="1"/>
</dbReference>
<dbReference type="Gene3D" id="3.30.420.40">
    <property type="match status" value="2"/>
</dbReference>
<organism evidence="3 4">
    <name type="scientific">Streptosporangium album</name>
    <dbReference type="NCBI Taxonomy" id="47479"/>
    <lineage>
        <taxon>Bacteria</taxon>
        <taxon>Bacillati</taxon>
        <taxon>Actinomycetota</taxon>
        <taxon>Actinomycetes</taxon>
        <taxon>Streptosporangiales</taxon>
        <taxon>Streptosporangiaceae</taxon>
        <taxon>Streptosporangium</taxon>
    </lineage>
</organism>
<name>A0A7W7RX96_9ACTN</name>
<dbReference type="Pfam" id="PF00480">
    <property type="entry name" value="ROK"/>
    <property type="match status" value="1"/>
</dbReference>
<reference evidence="3 4" key="1">
    <citation type="submission" date="2020-08" db="EMBL/GenBank/DDBJ databases">
        <title>Sequencing the genomes of 1000 actinobacteria strains.</title>
        <authorList>
            <person name="Klenk H.-P."/>
        </authorList>
    </citation>
    <scope>NUCLEOTIDE SEQUENCE [LARGE SCALE GENOMIC DNA]</scope>
    <source>
        <strain evidence="3 4">DSM 43023</strain>
    </source>
</reference>
<dbReference type="GO" id="GO:0016301">
    <property type="term" value="F:kinase activity"/>
    <property type="evidence" value="ECO:0007669"/>
    <property type="project" value="UniProtKB-KW"/>
</dbReference>
<dbReference type="PANTHER" id="PTHR18964:SF149">
    <property type="entry name" value="BIFUNCTIONAL UDP-N-ACETYLGLUCOSAMINE 2-EPIMERASE_N-ACETYLMANNOSAMINE KINASE"/>
    <property type="match status" value="1"/>
</dbReference>
<proteinExistence type="inferred from homology"/>
<dbReference type="InterPro" id="IPR005471">
    <property type="entry name" value="Tscrpt_reg_IclR_N"/>
</dbReference>
<dbReference type="InterPro" id="IPR036388">
    <property type="entry name" value="WH-like_DNA-bd_sf"/>
</dbReference>
<comment type="caution">
    <text evidence="3">The sequence shown here is derived from an EMBL/GenBank/DDBJ whole genome shotgun (WGS) entry which is preliminary data.</text>
</comment>
<comment type="similarity">
    <text evidence="1">Belongs to the ROK (NagC/XylR) family.</text>
</comment>
<dbReference type="InterPro" id="IPR043129">
    <property type="entry name" value="ATPase_NBD"/>
</dbReference>
<keyword evidence="3" id="KW-0808">Transferase</keyword>
<dbReference type="Gene3D" id="1.10.10.10">
    <property type="entry name" value="Winged helix-like DNA-binding domain superfamily/Winged helix DNA-binding domain"/>
    <property type="match status" value="1"/>
</dbReference>
<evidence type="ECO:0000256" key="1">
    <source>
        <dbReference type="ARBA" id="ARBA00006479"/>
    </source>
</evidence>
<keyword evidence="4" id="KW-1185">Reference proteome</keyword>
<dbReference type="GO" id="GO:0006355">
    <property type="term" value="P:regulation of DNA-templated transcription"/>
    <property type="evidence" value="ECO:0007669"/>
    <property type="project" value="InterPro"/>
</dbReference>
<dbReference type="Proteomes" id="UP000534286">
    <property type="component" value="Unassembled WGS sequence"/>
</dbReference>
<dbReference type="EMBL" id="JACHJU010000001">
    <property type="protein sequence ID" value="MBB4939963.1"/>
    <property type="molecule type" value="Genomic_DNA"/>
</dbReference>
<evidence type="ECO:0000259" key="2">
    <source>
        <dbReference type="Pfam" id="PF09339"/>
    </source>
</evidence>
<accession>A0A7W7RX96</accession>
<dbReference type="GO" id="GO:0003677">
    <property type="term" value="F:DNA binding"/>
    <property type="evidence" value="ECO:0007669"/>
    <property type="project" value="InterPro"/>
</dbReference>
<dbReference type="SUPFAM" id="SSF53067">
    <property type="entry name" value="Actin-like ATPase domain"/>
    <property type="match status" value="1"/>
</dbReference>
<feature type="domain" description="HTH iclR-type" evidence="2">
    <location>
        <begin position="18"/>
        <end position="59"/>
    </location>
</feature>
<dbReference type="RefSeq" id="WP_184755856.1">
    <property type="nucleotide sequence ID" value="NZ_BAABEK010000006.1"/>
</dbReference>